<evidence type="ECO:0000313" key="2">
    <source>
        <dbReference type="EMBL" id="WOH36506.1"/>
    </source>
</evidence>
<dbReference type="InterPro" id="IPR041489">
    <property type="entry name" value="PDZ_6"/>
</dbReference>
<dbReference type="Proteomes" id="UP001301442">
    <property type="component" value="Chromosome"/>
</dbReference>
<evidence type="ECO:0000313" key="3">
    <source>
        <dbReference type="Proteomes" id="UP001301442"/>
    </source>
</evidence>
<evidence type="ECO:0000259" key="1">
    <source>
        <dbReference type="PROSITE" id="PS50106"/>
    </source>
</evidence>
<accession>A0ABZ0GL31</accession>
<reference evidence="2 3" key="1">
    <citation type="submission" date="2023-09" db="EMBL/GenBank/DDBJ databases">
        <authorList>
            <person name="Qi X."/>
        </authorList>
    </citation>
    <scope>NUCLEOTIDE SEQUENCE [LARGE SCALE GENOMIC DNA]</scope>
    <source>
        <strain evidence="2 3">S1-1</strain>
    </source>
</reference>
<dbReference type="RefSeq" id="WP_348395317.1">
    <property type="nucleotide sequence ID" value="NZ_CP136600.1"/>
</dbReference>
<dbReference type="InterPro" id="IPR001478">
    <property type="entry name" value="PDZ"/>
</dbReference>
<dbReference type="Gene3D" id="2.40.70.10">
    <property type="entry name" value="Acid Proteases"/>
    <property type="match status" value="2"/>
</dbReference>
<dbReference type="InterPro" id="IPR001969">
    <property type="entry name" value="Aspartic_peptidase_AS"/>
</dbReference>
<dbReference type="PROSITE" id="PS50106">
    <property type="entry name" value="PDZ"/>
    <property type="match status" value="1"/>
</dbReference>
<name>A0ABZ0GL31_9GAMM</name>
<dbReference type="Gene3D" id="2.30.42.10">
    <property type="match status" value="1"/>
</dbReference>
<keyword evidence="3" id="KW-1185">Reference proteome</keyword>
<dbReference type="Pfam" id="PF17820">
    <property type="entry name" value="PDZ_6"/>
    <property type="match status" value="1"/>
</dbReference>
<dbReference type="SUPFAM" id="SSF50156">
    <property type="entry name" value="PDZ domain-like"/>
    <property type="match status" value="1"/>
</dbReference>
<dbReference type="InterPro" id="IPR036034">
    <property type="entry name" value="PDZ_sf"/>
</dbReference>
<gene>
    <name evidence="2" type="ORF">RI844_14165</name>
</gene>
<dbReference type="EMBL" id="CP136600">
    <property type="protein sequence ID" value="WOH36506.1"/>
    <property type="molecule type" value="Genomic_DNA"/>
</dbReference>
<feature type="domain" description="PDZ" evidence="1">
    <location>
        <begin position="311"/>
        <end position="378"/>
    </location>
</feature>
<dbReference type="PROSITE" id="PS51257">
    <property type="entry name" value="PROKAR_LIPOPROTEIN"/>
    <property type="match status" value="1"/>
</dbReference>
<sequence>MNGVARSLILALCLLLVSGCSVVNILKLRNANNNVEPIWSHSEDQFNLATDYIGEKVFIYGAINGVDGFKFMIDTGASFTYLMDTPKVVALNLPEGYELNLGGWGDEDDSLGHQTNMMSLKFGEMAVEDFQGAFLRMSKTRYFNSSDELIYDGIIGHDLLRHFVWTFDKKTNQVSISNKPHSVTDGIKGLPFDTFMSKISIVGNIDFGNGHNVEHEFIIDTGSRHYFKLSSEYPKANGIELPNAQVTAADFGLSGKAEHQRVTLPQIEFGDTQITKIKTNIINTDDEDDYWIIGNGTLNQFVTTIDYQTSNIYMQPYENQPFQSRYNLLGLEVRKLLSGEFLVRYVMPALPAKYAGLNVGDIITQINGVSAKDISKDEWLSISATPGNYKICRQPYDCLPLQSRHIKGYSN</sequence>
<proteinExistence type="predicted"/>
<organism evidence="2 3">
    <name type="scientific">Thalassotalea fonticola</name>
    <dbReference type="NCBI Taxonomy" id="3065649"/>
    <lineage>
        <taxon>Bacteria</taxon>
        <taxon>Pseudomonadati</taxon>
        <taxon>Pseudomonadota</taxon>
        <taxon>Gammaproteobacteria</taxon>
        <taxon>Alteromonadales</taxon>
        <taxon>Colwelliaceae</taxon>
        <taxon>Thalassotalea</taxon>
    </lineage>
</organism>
<dbReference type="InterPro" id="IPR021109">
    <property type="entry name" value="Peptidase_aspartic_dom_sf"/>
</dbReference>
<protein>
    <submittedName>
        <fullName evidence="2">PDZ domain-containing protein</fullName>
    </submittedName>
</protein>
<dbReference type="PROSITE" id="PS00141">
    <property type="entry name" value="ASP_PROTEASE"/>
    <property type="match status" value="1"/>
</dbReference>